<dbReference type="SUPFAM" id="SSF54292">
    <property type="entry name" value="2Fe-2S ferredoxin-like"/>
    <property type="match status" value="1"/>
</dbReference>
<feature type="non-terminal residue" evidence="3">
    <location>
        <position position="1"/>
    </location>
</feature>
<keyword evidence="1" id="KW-0479">Metal-binding</keyword>
<keyword evidence="1" id="KW-0411">Iron-sulfur</keyword>
<dbReference type="Pfam" id="PF13510">
    <property type="entry name" value="Fer2_4"/>
    <property type="match status" value="1"/>
</dbReference>
<dbReference type="InterPro" id="IPR036010">
    <property type="entry name" value="2Fe-2S_ferredoxin-like_sf"/>
</dbReference>
<gene>
    <name evidence="3" type="ORF">OVN521_LOCUS33977</name>
</gene>
<name>A0A820NAV5_9BILA</name>
<keyword evidence="1" id="KW-0408">Iron</keyword>
<evidence type="ECO:0000256" key="1">
    <source>
        <dbReference type="ARBA" id="ARBA00023014"/>
    </source>
</evidence>
<dbReference type="EMBL" id="CAJOBG010039412">
    <property type="protein sequence ID" value="CAF4385607.1"/>
    <property type="molecule type" value="Genomic_DNA"/>
</dbReference>
<organism evidence="3 4">
    <name type="scientific">Rotaria magnacalcarata</name>
    <dbReference type="NCBI Taxonomy" id="392030"/>
    <lineage>
        <taxon>Eukaryota</taxon>
        <taxon>Metazoa</taxon>
        <taxon>Spiralia</taxon>
        <taxon>Gnathifera</taxon>
        <taxon>Rotifera</taxon>
        <taxon>Eurotatoria</taxon>
        <taxon>Bdelloidea</taxon>
        <taxon>Philodinida</taxon>
        <taxon>Philodinidae</taxon>
        <taxon>Rotaria</taxon>
    </lineage>
</organism>
<dbReference type="AlphaFoldDB" id="A0A820NAV5"/>
<dbReference type="PROSITE" id="PS00641">
    <property type="entry name" value="COMPLEX1_75K_1"/>
    <property type="match status" value="1"/>
</dbReference>
<comment type="caution">
    <text evidence="3">The sequence shown here is derived from an EMBL/GenBank/DDBJ whole genome shotgun (WGS) entry which is preliminary data.</text>
</comment>
<dbReference type="Gene3D" id="3.10.20.740">
    <property type="match status" value="1"/>
</dbReference>
<dbReference type="GO" id="GO:0008137">
    <property type="term" value="F:NADH dehydrogenase (ubiquinone) activity"/>
    <property type="evidence" value="ECO:0007669"/>
    <property type="project" value="InterPro"/>
</dbReference>
<dbReference type="GO" id="GO:0051536">
    <property type="term" value="F:iron-sulfur cluster binding"/>
    <property type="evidence" value="ECO:0007669"/>
    <property type="project" value="UniProtKB-KW"/>
</dbReference>
<dbReference type="InterPro" id="IPR000283">
    <property type="entry name" value="NADH_UbQ_OxRdtase_75kDa_su_CS"/>
</dbReference>
<keyword evidence="4" id="KW-1185">Reference proteome</keyword>
<dbReference type="Proteomes" id="UP000663866">
    <property type="component" value="Unassembled WGS sequence"/>
</dbReference>
<dbReference type="GO" id="GO:0016020">
    <property type="term" value="C:membrane"/>
    <property type="evidence" value="ECO:0007669"/>
    <property type="project" value="InterPro"/>
</dbReference>
<dbReference type="GO" id="GO:0042773">
    <property type="term" value="P:ATP synthesis coupled electron transport"/>
    <property type="evidence" value="ECO:0007669"/>
    <property type="project" value="InterPro"/>
</dbReference>
<reference evidence="3" key="1">
    <citation type="submission" date="2021-02" db="EMBL/GenBank/DDBJ databases">
        <authorList>
            <person name="Nowell W R."/>
        </authorList>
    </citation>
    <scope>NUCLEOTIDE SEQUENCE</scope>
</reference>
<protein>
    <recommendedName>
        <fullName evidence="2">2Fe-2S ferredoxin-type domain-containing protein</fullName>
    </recommendedName>
</protein>
<dbReference type="InterPro" id="IPR001041">
    <property type="entry name" value="2Fe-2S_ferredoxin-type"/>
</dbReference>
<dbReference type="CDD" id="cd00207">
    <property type="entry name" value="fer2"/>
    <property type="match status" value="1"/>
</dbReference>
<dbReference type="PROSITE" id="PS51085">
    <property type="entry name" value="2FE2S_FER_2"/>
    <property type="match status" value="1"/>
</dbReference>
<evidence type="ECO:0000313" key="4">
    <source>
        <dbReference type="Proteomes" id="UP000663866"/>
    </source>
</evidence>
<sequence>MSGVQLKRLLVALNRIKQHGYVSICKQSTAVEPKKEPEKVEVFVDGKSVHVEPNTTVLQACAVAGVEIPRYCYHERLSIAGNCRMCLVEIEKTPK</sequence>
<accession>A0A820NAV5</accession>
<feature type="domain" description="2Fe-2S ferredoxin-type" evidence="2">
    <location>
        <begin position="38"/>
        <end position="95"/>
    </location>
</feature>
<evidence type="ECO:0000259" key="2">
    <source>
        <dbReference type="PROSITE" id="PS51085"/>
    </source>
</evidence>
<evidence type="ECO:0000313" key="3">
    <source>
        <dbReference type="EMBL" id="CAF4385607.1"/>
    </source>
</evidence>
<proteinExistence type="predicted"/>